<dbReference type="OrthoDB" id="5869932at2759"/>
<sequence length="60" mass="6963">MVVRDDDDLELEEATNHASILQNKQLITNNVINKRKVRDHVNCCWTLSRPSPRLLLLLPL</sequence>
<protein>
    <submittedName>
        <fullName evidence="1">Uncharacterized protein</fullName>
    </submittedName>
</protein>
<organism evidence="1 2">
    <name type="scientific">Cylicostephanus goldi</name>
    <name type="common">Nematode worm</name>
    <dbReference type="NCBI Taxonomy" id="71465"/>
    <lineage>
        <taxon>Eukaryota</taxon>
        <taxon>Metazoa</taxon>
        <taxon>Ecdysozoa</taxon>
        <taxon>Nematoda</taxon>
        <taxon>Chromadorea</taxon>
        <taxon>Rhabditida</taxon>
        <taxon>Rhabditina</taxon>
        <taxon>Rhabditomorpha</taxon>
        <taxon>Strongyloidea</taxon>
        <taxon>Strongylidae</taxon>
        <taxon>Cylicostephanus</taxon>
    </lineage>
</organism>
<accession>A0A3P7QQY1</accession>
<dbReference type="EMBL" id="UYRV01122913">
    <property type="protein sequence ID" value="VDN33506.1"/>
    <property type="molecule type" value="Genomic_DNA"/>
</dbReference>
<name>A0A3P7QQY1_CYLGO</name>
<dbReference type="Proteomes" id="UP000271889">
    <property type="component" value="Unassembled WGS sequence"/>
</dbReference>
<proteinExistence type="predicted"/>
<dbReference type="AlphaFoldDB" id="A0A3P7QQY1"/>
<evidence type="ECO:0000313" key="1">
    <source>
        <dbReference type="EMBL" id="VDN33506.1"/>
    </source>
</evidence>
<evidence type="ECO:0000313" key="2">
    <source>
        <dbReference type="Proteomes" id="UP000271889"/>
    </source>
</evidence>
<gene>
    <name evidence="1" type="ORF">CGOC_LOCUS12406</name>
</gene>
<reference evidence="1 2" key="1">
    <citation type="submission" date="2018-11" db="EMBL/GenBank/DDBJ databases">
        <authorList>
            <consortium name="Pathogen Informatics"/>
        </authorList>
    </citation>
    <scope>NUCLEOTIDE SEQUENCE [LARGE SCALE GENOMIC DNA]</scope>
</reference>
<keyword evidence="2" id="KW-1185">Reference proteome</keyword>